<dbReference type="AlphaFoldDB" id="A0A833DUN4"/>
<gene>
    <name evidence="2" type="ORF">EYH02_00980</name>
</gene>
<dbReference type="InterPro" id="IPR020825">
    <property type="entry name" value="Phe-tRNA_synthase-like_B3/B4"/>
</dbReference>
<evidence type="ECO:0000313" key="3">
    <source>
        <dbReference type="Proteomes" id="UP000605805"/>
    </source>
</evidence>
<dbReference type="GO" id="GO:0004826">
    <property type="term" value="F:phenylalanine-tRNA ligase activity"/>
    <property type="evidence" value="ECO:0007669"/>
    <property type="project" value="InterPro"/>
</dbReference>
<dbReference type="PANTHER" id="PTHR39209">
    <property type="match status" value="1"/>
</dbReference>
<dbReference type="SUPFAM" id="SSF56037">
    <property type="entry name" value="PheT/TilS domain"/>
    <property type="match status" value="1"/>
</dbReference>
<reference evidence="2" key="1">
    <citation type="journal article" date="2020" name="ISME J.">
        <title>Gammaproteobacteria mediating utilization of methyl-, sulfur- and petroleum organic compounds in deep ocean hydrothermal plumes.</title>
        <authorList>
            <person name="Zhou Z."/>
            <person name="Liu Y."/>
            <person name="Pan J."/>
            <person name="Cron B.R."/>
            <person name="Toner B.M."/>
            <person name="Anantharaman K."/>
            <person name="Breier J.A."/>
            <person name="Dick G.J."/>
            <person name="Li M."/>
        </authorList>
    </citation>
    <scope>NUCLEOTIDE SEQUENCE</scope>
    <source>
        <strain evidence="2">SZUA-1435</strain>
    </source>
</reference>
<evidence type="ECO:0000313" key="2">
    <source>
        <dbReference type="EMBL" id="HIP56635.1"/>
    </source>
</evidence>
<dbReference type="Gene3D" id="3.50.40.10">
    <property type="entry name" value="Phenylalanyl-trna Synthetase, Chain B, domain 3"/>
    <property type="match status" value="1"/>
</dbReference>
<dbReference type="Proteomes" id="UP000605805">
    <property type="component" value="Unassembled WGS sequence"/>
</dbReference>
<accession>A0A833DUN4</accession>
<dbReference type="PANTHER" id="PTHR39209:SF2">
    <property type="entry name" value="CYTOPLASMIC PROTEIN"/>
    <property type="match status" value="1"/>
</dbReference>
<dbReference type="EMBL" id="DQTV01000022">
    <property type="protein sequence ID" value="HIP56635.1"/>
    <property type="molecule type" value="Genomic_DNA"/>
</dbReference>
<dbReference type="GO" id="GO:0003723">
    <property type="term" value="F:RNA binding"/>
    <property type="evidence" value="ECO:0007669"/>
    <property type="project" value="InterPro"/>
</dbReference>
<dbReference type="SMART" id="SM00873">
    <property type="entry name" value="B3_4"/>
    <property type="match status" value="1"/>
</dbReference>
<dbReference type="InterPro" id="IPR005146">
    <property type="entry name" value="B3/B4_tRNA-bd"/>
</dbReference>
<comment type="caution">
    <text evidence="2">The sequence shown here is derived from an EMBL/GenBank/DDBJ whole genome shotgun (WGS) entry which is preliminary data.</text>
</comment>
<protein>
    <recommendedName>
        <fullName evidence="1">B3/B4 tRNA-binding domain-containing protein</fullName>
    </recommendedName>
</protein>
<name>A0A833DUN4_9CREN</name>
<proteinExistence type="predicted"/>
<feature type="domain" description="B3/B4 tRNA-binding" evidence="1">
    <location>
        <begin position="71"/>
        <end position="222"/>
    </location>
</feature>
<evidence type="ECO:0000259" key="1">
    <source>
        <dbReference type="SMART" id="SM00873"/>
    </source>
</evidence>
<dbReference type="Pfam" id="PF03483">
    <property type="entry name" value="B3_4"/>
    <property type="match status" value="1"/>
</dbReference>
<organism evidence="2 3">
    <name type="scientific">Ignisphaera aggregans</name>
    <dbReference type="NCBI Taxonomy" id="334771"/>
    <lineage>
        <taxon>Archaea</taxon>
        <taxon>Thermoproteota</taxon>
        <taxon>Thermoprotei</taxon>
        <taxon>Desulfurococcales</taxon>
        <taxon>Desulfurococcaceae</taxon>
        <taxon>Ignisphaera</taxon>
    </lineage>
</organism>
<sequence length="232" mass="26344">METLCRELETLLTVGEDARGLGIFVAYTIAWCRDVCEYRDDPLREDVEVMTKLVKSRYSLESLKNDPVVRAYRDFYWRIGIDPTKTRPSSEALVRRVLRDQFPRIHPVVDAGNIASAETMVPIGLYDLDRARPPFRIVLSRGGEVFRGIGGKVEVLEKGIPILIDSQGTVMHIYPHRDSVDTMVRETTQRILILAAGVPRVPRDLVQRATVRVAELLQKIGWVWCGRVALSE</sequence>